<dbReference type="InterPro" id="IPR013096">
    <property type="entry name" value="Cupin_2"/>
</dbReference>
<dbReference type="EMBL" id="WCTM01000003">
    <property type="protein sequence ID" value="KAB4244285.1"/>
    <property type="molecule type" value="Genomic_DNA"/>
</dbReference>
<evidence type="ECO:0000259" key="1">
    <source>
        <dbReference type="Pfam" id="PF07883"/>
    </source>
</evidence>
<reference evidence="2 3" key="1">
    <citation type="journal article" date="2019" name="Nat. Med.">
        <title>A library of human gut bacterial isolates paired with longitudinal multiomics data enables mechanistic microbiome research.</title>
        <authorList>
            <person name="Poyet M."/>
            <person name="Groussin M."/>
            <person name="Gibbons S.M."/>
            <person name="Avila-Pacheco J."/>
            <person name="Jiang X."/>
            <person name="Kearney S.M."/>
            <person name="Perrotta A.R."/>
            <person name="Berdy B."/>
            <person name="Zhao S."/>
            <person name="Lieberman T.D."/>
            <person name="Swanson P.K."/>
            <person name="Smith M."/>
            <person name="Roesemann S."/>
            <person name="Alexander J.E."/>
            <person name="Rich S.A."/>
            <person name="Livny J."/>
            <person name="Vlamakis H."/>
            <person name="Clish C."/>
            <person name="Bullock K."/>
            <person name="Deik A."/>
            <person name="Scott J."/>
            <person name="Pierce K.A."/>
            <person name="Xavier R.J."/>
            <person name="Alm E.J."/>
        </authorList>
    </citation>
    <scope>NUCLEOTIDE SEQUENCE [LARGE SCALE GENOMIC DNA]</scope>
    <source>
        <strain evidence="2 3">BIOML-A6</strain>
    </source>
</reference>
<dbReference type="InterPro" id="IPR011051">
    <property type="entry name" value="RmlC_Cupin_sf"/>
</dbReference>
<feature type="domain" description="Cupin type-2" evidence="1">
    <location>
        <begin position="73"/>
        <end position="134"/>
    </location>
</feature>
<sequence length="150" mass="16990">MLSKLFVLSVAELCRSPHEEDRPKTNNERIPNLKRRNMEKKIVVRKENALKKVFKGVSLDSLAVGEKSMVTKMNYVKGDFATTHQHPHEQCGYVISGEYRLKVETPKGEIDVLLHAGDSYAIPGNTPHSFEVLEGGEVVDVFTPHREDYL</sequence>
<organism evidence="2 3">
    <name type="scientific">Bacteroides uniformis</name>
    <dbReference type="NCBI Taxonomy" id="820"/>
    <lineage>
        <taxon>Bacteria</taxon>
        <taxon>Pseudomonadati</taxon>
        <taxon>Bacteroidota</taxon>
        <taxon>Bacteroidia</taxon>
        <taxon>Bacteroidales</taxon>
        <taxon>Bacteroidaceae</taxon>
        <taxon>Bacteroides</taxon>
    </lineage>
</organism>
<name>A0A4Q5EBC9_BACUN</name>
<dbReference type="InterPro" id="IPR052535">
    <property type="entry name" value="Bacilysin_H2HPP_isomerase"/>
</dbReference>
<protein>
    <submittedName>
        <fullName evidence="2">Cupin domain-containing protein</fullName>
    </submittedName>
</protein>
<evidence type="ECO:0000313" key="2">
    <source>
        <dbReference type="EMBL" id="KAB4244285.1"/>
    </source>
</evidence>
<dbReference type="CDD" id="cd02238">
    <property type="entry name" value="cupin_KdgF"/>
    <property type="match status" value="1"/>
</dbReference>
<comment type="caution">
    <text evidence="2">The sequence shown here is derived from an EMBL/GenBank/DDBJ whole genome shotgun (WGS) entry which is preliminary data.</text>
</comment>
<dbReference type="Pfam" id="PF07883">
    <property type="entry name" value="Cupin_2"/>
    <property type="match status" value="1"/>
</dbReference>
<dbReference type="Gene3D" id="2.60.120.10">
    <property type="entry name" value="Jelly Rolls"/>
    <property type="match status" value="1"/>
</dbReference>
<dbReference type="SUPFAM" id="SSF51182">
    <property type="entry name" value="RmlC-like cupins"/>
    <property type="match status" value="1"/>
</dbReference>
<evidence type="ECO:0000313" key="3">
    <source>
        <dbReference type="Proteomes" id="UP000431575"/>
    </source>
</evidence>
<dbReference type="InterPro" id="IPR014710">
    <property type="entry name" value="RmlC-like_jellyroll"/>
</dbReference>
<gene>
    <name evidence="2" type="ORF">GAP41_06705</name>
</gene>
<proteinExistence type="predicted"/>
<dbReference type="PANTHER" id="PTHR40112:SF1">
    <property type="entry name" value="H2HPP ISOMERASE"/>
    <property type="match status" value="1"/>
</dbReference>
<accession>A0A4Q5EBC9</accession>
<dbReference type="Proteomes" id="UP000431575">
    <property type="component" value="Unassembled WGS sequence"/>
</dbReference>
<dbReference type="AlphaFoldDB" id="A0A4Q5EBC9"/>
<dbReference type="PANTHER" id="PTHR40112">
    <property type="entry name" value="H2HPP ISOMERASE"/>
    <property type="match status" value="1"/>
</dbReference>